<keyword evidence="3" id="KW-0732">Signal</keyword>
<dbReference type="GO" id="GO:0004185">
    <property type="term" value="F:serine-type carboxypeptidase activity"/>
    <property type="evidence" value="ECO:0007669"/>
    <property type="project" value="InterPro"/>
</dbReference>
<gene>
    <name evidence="4" type="primary">gb26955</name>
    <name evidence="4" type="ORF">PR202_gb26955</name>
</gene>
<dbReference type="GO" id="GO:0016747">
    <property type="term" value="F:acyltransferase activity, transferring groups other than amino-acyl groups"/>
    <property type="evidence" value="ECO:0007669"/>
    <property type="project" value="TreeGrafter"/>
</dbReference>
<dbReference type="PROSITE" id="PS00560">
    <property type="entry name" value="CARBOXYPEPT_SER_HIS"/>
    <property type="match status" value="1"/>
</dbReference>
<dbReference type="InterPro" id="IPR029058">
    <property type="entry name" value="AB_hydrolase_fold"/>
</dbReference>
<evidence type="ECO:0000313" key="4">
    <source>
        <dbReference type="EMBL" id="GJN37952.1"/>
    </source>
</evidence>
<feature type="signal peptide" evidence="3">
    <location>
        <begin position="1"/>
        <end position="26"/>
    </location>
</feature>
<proteinExistence type="inferred from homology"/>
<evidence type="ECO:0000313" key="5">
    <source>
        <dbReference type="Proteomes" id="UP001054889"/>
    </source>
</evidence>
<protein>
    <submittedName>
        <fullName evidence="4">Uncharacterized protein</fullName>
    </submittedName>
</protein>
<dbReference type="Proteomes" id="UP001054889">
    <property type="component" value="Unassembled WGS sequence"/>
</dbReference>
<comment type="similarity">
    <text evidence="1">Belongs to the peptidase S10 family.</text>
</comment>
<keyword evidence="5" id="KW-1185">Reference proteome</keyword>
<reference evidence="4" key="2">
    <citation type="submission" date="2021-12" db="EMBL/GenBank/DDBJ databases">
        <title>Resequencing data analysis of finger millet.</title>
        <authorList>
            <person name="Hatakeyama M."/>
            <person name="Aluri S."/>
            <person name="Balachadran M.T."/>
            <person name="Sivarajan S.R."/>
            <person name="Poveda L."/>
            <person name="Shimizu-Inatsugi R."/>
            <person name="Schlapbach R."/>
            <person name="Sreeman S.M."/>
            <person name="Shimizu K.K."/>
        </authorList>
    </citation>
    <scope>NUCLEOTIDE SEQUENCE</scope>
</reference>
<evidence type="ECO:0000256" key="2">
    <source>
        <dbReference type="ARBA" id="ARBA00023180"/>
    </source>
</evidence>
<dbReference type="PANTHER" id="PTHR11802:SF461">
    <property type="entry name" value="OS02G0687900 PROTEIN"/>
    <property type="match status" value="1"/>
</dbReference>
<dbReference type="Gene3D" id="3.40.50.1820">
    <property type="entry name" value="alpha/beta hydrolase"/>
    <property type="match status" value="2"/>
</dbReference>
<feature type="chain" id="PRO_5043988763" evidence="3">
    <location>
        <begin position="27"/>
        <end position="241"/>
    </location>
</feature>
<evidence type="ECO:0000256" key="1">
    <source>
        <dbReference type="ARBA" id="ARBA00009431"/>
    </source>
</evidence>
<dbReference type="InterPro" id="IPR001563">
    <property type="entry name" value="Peptidase_S10"/>
</dbReference>
<evidence type="ECO:0000256" key="3">
    <source>
        <dbReference type="SAM" id="SignalP"/>
    </source>
</evidence>
<dbReference type="SUPFAM" id="SSF53474">
    <property type="entry name" value="alpha/beta-Hydrolases"/>
    <property type="match status" value="2"/>
</dbReference>
<sequence>MAAKVPCYLSLFLQLVLLLPSSLAAASVVTHLPGFDGPLPFYLETGYVVVEEETGTEVFYYFVESERNPATDAVLLWLTGGPGCSAFTGLAFEVGIEQRQQPHINLKTYGYYLAYFWMNDNATRDAIGVKEVKASEFRDCSYCLNLPSSSNYGLRFAAVETMIFWFTITYANNLTFATVKGAGHTAPEYLPKECFAMVQRCKSPSILVCSRPYDPRGEIHTCGLQQHLGLGPGPSWRVGRD</sequence>
<comment type="caution">
    <text evidence="4">The sequence shown here is derived from an EMBL/GenBank/DDBJ whole genome shotgun (WGS) entry which is preliminary data.</text>
</comment>
<accession>A0AAV5FSI0</accession>
<dbReference type="AlphaFoldDB" id="A0AAV5FSI0"/>
<dbReference type="GO" id="GO:0006508">
    <property type="term" value="P:proteolysis"/>
    <property type="evidence" value="ECO:0007669"/>
    <property type="project" value="InterPro"/>
</dbReference>
<reference evidence="4" key="1">
    <citation type="journal article" date="2018" name="DNA Res.">
        <title>Multiple hybrid de novo genome assembly of finger millet, an orphan allotetraploid crop.</title>
        <authorList>
            <person name="Hatakeyama M."/>
            <person name="Aluri S."/>
            <person name="Balachadran M.T."/>
            <person name="Sivarajan S.R."/>
            <person name="Patrignani A."/>
            <person name="Gruter S."/>
            <person name="Poveda L."/>
            <person name="Shimizu-Inatsugi R."/>
            <person name="Baeten J."/>
            <person name="Francoijs K.J."/>
            <person name="Nataraja K.N."/>
            <person name="Reddy Y.A.N."/>
            <person name="Phadnis S."/>
            <person name="Ravikumar R.L."/>
            <person name="Schlapbach R."/>
            <person name="Sreeman S.M."/>
            <person name="Shimizu K.K."/>
        </authorList>
    </citation>
    <scope>NUCLEOTIDE SEQUENCE</scope>
</reference>
<organism evidence="4 5">
    <name type="scientific">Eleusine coracana subsp. coracana</name>
    <dbReference type="NCBI Taxonomy" id="191504"/>
    <lineage>
        <taxon>Eukaryota</taxon>
        <taxon>Viridiplantae</taxon>
        <taxon>Streptophyta</taxon>
        <taxon>Embryophyta</taxon>
        <taxon>Tracheophyta</taxon>
        <taxon>Spermatophyta</taxon>
        <taxon>Magnoliopsida</taxon>
        <taxon>Liliopsida</taxon>
        <taxon>Poales</taxon>
        <taxon>Poaceae</taxon>
        <taxon>PACMAD clade</taxon>
        <taxon>Chloridoideae</taxon>
        <taxon>Cynodonteae</taxon>
        <taxon>Eleusininae</taxon>
        <taxon>Eleusine</taxon>
    </lineage>
</organism>
<dbReference type="GO" id="GO:0019748">
    <property type="term" value="P:secondary metabolic process"/>
    <property type="evidence" value="ECO:0007669"/>
    <property type="project" value="TreeGrafter"/>
</dbReference>
<dbReference type="Pfam" id="PF00450">
    <property type="entry name" value="Peptidase_S10"/>
    <property type="match status" value="2"/>
</dbReference>
<dbReference type="PANTHER" id="PTHR11802">
    <property type="entry name" value="SERINE PROTEASE FAMILY S10 SERINE CARBOXYPEPTIDASE"/>
    <property type="match status" value="1"/>
</dbReference>
<keyword evidence="2" id="KW-0325">Glycoprotein</keyword>
<dbReference type="InterPro" id="IPR033124">
    <property type="entry name" value="Ser_caboxypep_his_AS"/>
</dbReference>
<name>A0AAV5FSI0_ELECO</name>
<dbReference type="EMBL" id="BQKI01000095">
    <property type="protein sequence ID" value="GJN37952.1"/>
    <property type="molecule type" value="Genomic_DNA"/>
</dbReference>